<evidence type="ECO:0000313" key="3">
    <source>
        <dbReference type="Proteomes" id="UP000235464"/>
    </source>
</evidence>
<dbReference type="GO" id="GO:0008236">
    <property type="term" value="F:serine-type peptidase activity"/>
    <property type="evidence" value="ECO:0007669"/>
    <property type="project" value="InterPro"/>
</dbReference>
<protein>
    <recommendedName>
        <fullName evidence="1">Tail specific protease domain-containing protein</fullName>
    </recommendedName>
</protein>
<keyword evidence="3" id="KW-1185">Reference proteome</keyword>
<dbReference type="InterPro" id="IPR005151">
    <property type="entry name" value="Tail-specific_protease"/>
</dbReference>
<dbReference type="GO" id="GO:0006508">
    <property type="term" value="P:proteolysis"/>
    <property type="evidence" value="ECO:0007669"/>
    <property type="project" value="InterPro"/>
</dbReference>
<dbReference type="Pfam" id="PF03572">
    <property type="entry name" value="Peptidase_S41"/>
    <property type="match status" value="1"/>
</dbReference>
<dbReference type="SUPFAM" id="SSF52096">
    <property type="entry name" value="ClpP/crotonase"/>
    <property type="match status" value="1"/>
</dbReference>
<dbReference type="Proteomes" id="UP000235464">
    <property type="component" value="Chromosome I"/>
</dbReference>
<accession>A0A2N9BM62</accession>
<dbReference type="GO" id="GO:0007165">
    <property type="term" value="P:signal transduction"/>
    <property type="evidence" value="ECO:0007669"/>
    <property type="project" value="TreeGrafter"/>
</dbReference>
<reference evidence="3" key="1">
    <citation type="submission" date="2017-11" db="EMBL/GenBank/DDBJ databases">
        <authorList>
            <person name="Wibberg D."/>
        </authorList>
    </citation>
    <scope>NUCLEOTIDE SEQUENCE [LARGE SCALE GENOMIC DNA]</scope>
</reference>
<dbReference type="RefSeq" id="WP_010047476.1">
    <property type="nucleotide sequence ID" value="NZ_LT962942.1"/>
</dbReference>
<name>A0A2N9BM62_STRCX</name>
<sequence length="308" mass="32784">MSPSAQTYLSKALNIMEKHSLVRHKVDWAAVRSRAYSQARGAQESADTHGAIASALNSLGDGHSVFWGPDVAKERYGASAVKFEGLEGRSSKNGVSYISLPGVLGSQEAYDRYVRQGRHTVAKAQATETCGWVVDLRSANGGNMWPMLAVVGPILGDGKVGAFVDADGNESVWSIKHGSPYVDGKLVGWGDGRPLAGSTQPVAVLTGRQTASAGEAVTVAFRGRPGARSFGEQTNGVPTGNRPYRLSDGAVLLLTEAKDVDRTGRAYDAPIPPDAQIVRDSRPAARNRDEVLQAAQSWLLKQAACRQR</sequence>
<dbReference type="CDD" id="cd06567">
    <property type="entry name" value="Peptidase_S41"/>
    <property type="match status" value="1"/>
</dbReference>
<dbReference type="GO" id="GO:0030288">
    <property type="term" value="C:outer membrane-bounded periplasmic space"/>
    <property type="evidence" value="ECO:0007669"/>
    <property type="project" value="TreeGrafter"/>
</dbReference>
<proteinExistence type="predicted"/>
<evidence type="ECO:0000313" key="2">
    <source>
        <dbReference type="EMBL" id="SOR84457.1"/>
    </source>
</evidence>
<dbReference type="InterPro" id="IPR029045">
    <property type="entry name" value="ClpP/crotonase-like_dom_sf"/>
</dbReference>
<dbReference type="EMBL" id="LT963352">
    <property type="protein sequence ID" value="SOR84457.1"/>
    <property type="molecule type" value="Genomic_DNA"/>
</dbReference>
<dbReference type="Gene3D" id="3.90.226.10">
    <property type="entry name" value="2-enoyl-CoA Hydratase, Chain A, domain 1"/>
    <property type="match status" value="1"/>
</dbReference>
<dbReference type="PANTHER" id="PTHR32060">
    <property type="entry name" value="TAIL-SPECIFIC PROTEASE"/>
    <property type="match status" value="1"/>
</dbReference>
<dbReference type="GO" id="GO:0004175">
    <property type="term" value="F:endopeptidase activity"/>
    <property type="evidence" value="ECO:0007669"/>
    <property type="project" value="TreeGrafter"/>
</dbReference>
<organism evidence="2 3">
    <name type="scientific">Streptomyces chartreusis NRRL 3882</name>
    <dbReference type="NCBI Taxonomy" id="1079985"/>
    <lineage>
        <taxon>Bacteria</taxon>
        <taxon>Bacillati</taxon>
        <taxon>Actinomycetota</taxon>
        <taxon>Actinomycetes</taxon>
        <taxon>Kitasatosporales</taxon>
        <taxon>Streptomycetaceae</taxon>
        <taxon>Streptomyces</taxon>
    </lineage>
</organism>
<dbReference type="OrthoDB" id="7314861at2"/>
<feature type="domain" description="Tail specific protease" evidence="1">
    <location>
        <begin position="116"/>
        <end position="276"/>
    </location>
</feature>
<dbReference type="PANTHER" id="PTHR32060:SF30">
    <property type="entry name" value="CARBOXY-TERMINAL PROCESSING PROTEASE CTPA"/>
    <property type="match status" value="1"/>
</dbReference>
<gene>
    <name evidence="2" type="ORF">SCNRRL3882_7902</name>
</gene>
<dbReference type="AlphaFoldDB" id="A0A2N9BM62"/>
<evidence type="ECO:0000259" key="1">
    <source>
        <dbReference type="Pfam" id="PF03572"/>
    </source>
</evidence>